<evidence type="ECO:0000256" key="4">
    <source>
        <dbReference type="ARBA" id="ARBA00023163"/>
    </source>
</evidence>
<dbReference type="Pfam" id="PF02311">
    <property type="entry name" value="AraC_binding"/>
    <property type="match status" value="1"/>
</dbReference>
<dbReference type="OrthoDB" id="9814125at2"/>
<accession>A0A501X1V2</accession>
<dbReference type="EMBL" id="VFRR01000005">
    <property type="protein sequence ID" value="TPE54448.1"/>
    <property type="molecule type" value="Genomic_DNA"/>
</dbReference>
<dbReference type="PANTHER" id="PTHR43280:SF32">
    <property type="entry name" value="TRANSCRIPTIONAL REGULATORY PROTEIN"/>
    <property type="match status" value="1"/>
</dbReference>
<dbReference type="Pfam" id="PF12833">
    <property type="entry name" value="HTH_18"/>
    <property type="match status" value="1"/>
</dbReference>
<dbReference type="AlphaFoldDB" id="A0A501X1V2"/>
<evidence type="ECO:0000256" key="2">
    <source>
        <dbReference type="ARBA" id="ARBA00023125"/>
    </source>
</evidence>
<dbReference type="NCBIfam" id="TIGR02297">
    <property type="entry name" value="HpaA"/>
    <property type="match status" value="1"/>
</dbReference>
<keyword evidence="7" id="KW-1185">Reference proteome</keyword>
<protein>
    <submittedName>
        <fullName evidence="6">4-hydroxyphenylacetate catabolism regulatory protein HpaA</fullName>
    </submittedName>
</protein>
<dbReference type="SUPFAM" id="SSF46689">
    <property type="entry name" value="Homeodomain-like"/>
    <property type="match status" value="1"/>
</dbReference>
<keyword evidence="4" id="KW-0804">Transcription</keyword>
<keyword evidence="2" id="KW-0238">DNA-binding</keyword>
<feature type="domain" description="HTH araC/xylS-type" evidence="5">
    <location>
        <begin position="194"/>
        <end position="292"/>
    </location>
</feature>
<dbReference type="PROSITE" id="PS01124">
    <property type="entry name" value="HTH_ARAC_FAMILY_2"/>
    <property type="match status" value="1"/>
</dbReference>
<dbReference type="SUPFAM" id="SSF51215">
    <property type="entry name" value="Regulatory protein AraC"/>
    <property type="match status" value="1"/>
</dbReference>
<name>A0A501X1V2_9GAMM</name>
<dbReference type="GO" id="GO:0043565">
    <property type="term" value="F:sequence-specific DNA binding"/>
    <property type="evidence" value="ECO:0007669"/>
    <property type="project" value="InterPro"/>
</dbReference>
<evidence type="ECO:0000259" key="5">
    <source>
        <dbReference type="PROSITE" id="PS01124"/>
    </source>
</evidence>
<dbReference type="PANTHER" id="PTHR43280">
    <property type="entry name" value="ARAC-FAMILY TRANSCRIPTIONAL REGULATOR"/>
    <property type="match status" value="1"/>
</dbReference>
<dbReference type="InterPro" id="IPR011983">
    <property type="entry name" value="HpaA_TReg"/>
</dbReference>
<comment type="caution">
    <text evidence="6">The sequence shown here is derived from an EMBL/GenBank/DDBJ whole genome shotgun (WGS) entry which is preliminary data.</text>
</comment>
<dbReference type="InterPro" id="IPR037923">
    <property type="entry name" value="HTH-like"/>
</dbReference>
<reference evidence="6 7" key="1">
    <citation type="submission" date="2019-06" db="EMBL/GenBank/DDBJ databases">
        <title>A novel bacterium of genus Marinomonas, isolated from coastal sand.</title>
        <authorList>
            <person name="Huang H."/>
            <person name="Mo K."/>
            <person name="Hu Y."/>
        </authorList>
    </citation>
    <scope>NUCLEOTIDE SEQUENCE [LARGE SCALE GENOMIC DNA]</scope>
    <source>
        <strain evidence="6 7">HB171799</strain>
    </source>
</reference>
<keyword evidence="1" id="KW-0805">Transcription regulation</keyword>
<evidence type="ECO:0000256" key="1">
    <source>
        <dbReference type="ARBA" id="ARBA00023015"/>
    </source>
</evidence>
<gene>
    <name evidence="6" type="primary">hpaA</name>
    <name evidence="6" type="ORF">FJM67_04085</name>
</gene>
<dbReference type="SMART" id="SM00342">
    <property type="entry name" value="HTH_ARAC"/>
    <property type="match status" value="1"/>
</dbReference>
<dbReference type="InterPro" id="IPR009057">
    <property type="entry name" value="Homeodomain-like_sf"/>
</dbReference>
<evidence type="ECO:0000313" key="6">
    <source>
        <dbReference type="EMBL" id="TPE54448.1"/>
    </source>
</evidence>
<evidence type="ECO:0000256" key="3">
    <source>
        <dbReference type="ARBA" id="ARBA00023159"/>
    </source>
</evidence>
<dbReference type="PRINTS" id="PR00032">
    <property type="entry name" value="HTHARAC"/>
</dbReference>
<dbReference type="InterPro" id="IPR018060">
    <property type="entry name" value="HTH_AraC"/>
</dbReference>
<dbReference type="Gene3D" id="2.60.120.10">
    <property type="entry name" value="Jelly Rolls"/>
    <property type="match status" value="1"/>
</dbReference>
<dbReference type="InterPro" id="IPR003313">
    <property type="entry name" value="AraC-bd"/>
</dbReference>
<dbReference type="InterPro" id="IPR014710">
    <property type="entry name" value="RmlC-like_jellyroll"/>
</dbReference>
<keyword evidence="3" id="KW-0010">Activator</keyword>
<dbReference type="RefSeq" id="WP_140587400.1">
    <property type="nucleotide sequence ID" value="NZ_VFRR01000005.1"/>
</dbReference>
<dbReference type="Gene3D" id="1.10.10.60">
    <property type="entry name" value="Homeodomain-like"/>
    <property type="match status" value="1"/>
</dbReference>
<dbReference type="Proteomes" id="UP000315901">
    <property type="component" value="Unassembled WGS sequence"/>
</dbReference>
<organism evidence="6 7">
    <name type="scientific">Maribrevibacterium harenarium</name>
    <dbReference type="NCBI Taxonomy" id="2589817"/>
    <lineage>
        <taxon>Bacteria</taxon>
        <taxon>Pseudomonadati</taxon>
        <taxon>Pseudomonadota</taxon>
        <taxon>Gammaproteobacteria</taxon>
        <taxon>Oceanospirillales</taxon>
        <taxon>Oceanospirillaceae</taxon>
        <taxon>Maribrevibacterium</taxon>
    </lineage>
</organism>
<evidence type="ECO:0000313" key="7">
    <source>
        <dbReference type="Proteomes" id="UP000315901"/>
    </source>
</evidence>
<proteinExistence type="predicted"/>
<dbReference type="InterPro" id="IPR020449">
    <property type="entry name" value="Tscrpt_reg_AraC-type_HTH"/>
</dbReference>
<dbReference type="GO" id="GO:0003700">
    <property type="term" value="F:DNA-binding transcription factor activity"/>
    <property type="evidence" value="ECO:0007669"/>
    <property type="project" value="InterPro"/>
</dbReference>
<sequence length="296" mass="34491">MSKEWIPNINIGQDYDSAYRDASIHFDKLGKLADFFGRDMPMHLHADYCQIHYIQTGNTLFNIDQNSFATQGGAVFYTPASTPHAFLTEPEAPGYVLTAHRSLIQAFLDRLDRYSNNNLLLMPICLAQQSLKPDEWKPVASIFELMMGEWRHQSDFKLEALESLFELLLIQLLRLADAKSPRYQHTHGEVVTFREFSQLVEKHFVEQKQLTWYCEALNINENRLNYICRKIAQVSPKKIINGRNLLEAKRLLSHTNMNLTEIAYTLGYLDPSYFSRFFFKHTAMTPSEFRRTHRTS</sequence>